<evidence type="ECO:0000256" key="4">
    <source>
        <dbReference type="ARBA" id="ARBA00022989"/>
    </source>
</evidence>
<evidence type="ECO:0000256" key="8">
    <source>
        <dbReference type="ARBA" id="ARBA00023224"/>
    </source>
</evidence>
<keyword evidence="6 9" id="KW-0472">Membrane</keyword>
<dbReference type="PANTHER" id="PTHR45695:SF9">
    <property type="entry name" value="LEUCOKININ RECEPTOR"/>
    <property type="match status" value="1"/>
</dbReference>
<dbReference type="PANTHER" id="PTHR45695">
    <property type="entry name" value="LEUCOKININ RECEPTOR-RELATED"/>
    <property type="match status" value="1"/>
</dbReference>
<dbReference type="InterPro" id="IPR017452">
    <property type="entry name" value="GPCR_Rhodpsn_7TM"/>
</dbReference>
<organism evidence="11 12">
    <name type="scientific">Popillia japonica</name>
    <name type="common">Japanese beetle</name>
    <dbReference type="NCBI Taxonomy" id="7064"/>
    <lineage>
        <taxon>Eukaryota</taxon>
        <taxon>Metazoa</taxon>
        <taxon>Ecdysozoa</taxon>
        <taxon>Arthropoda</taxon>
        <taxon>Hexapoda</taxon>
        <taxon>Insecta</taxon>
        <taxon>Pterygota</taxon>
        <taxon>Neoptera</taxon>
        <taxon>Endopterygota</taxon>
        <taxon>Coleoptera</taxon>
        <taxon>Polyphaga</taxon>
        <taxon>Scarabaeiformia</taxon>
        <taxon>Scarabaeidae</taxon>
        <taxon>Rutelinae</taxon>
        <taxon>Popillia</taxon>
    </lineage>
</organism>
<keyword evidence="7 11" id="KW-0675">Receptor</keyword>
<feature type="domain" description="G-protein coupled receptors family 1 profile" evidence="10">
    <location>
        <begin position="54"/>
        <end position="121"/>
    </location>
</feature>
<keyword evidence="3 9" id="KW-0812">Transmembrane</keyword>
<dbReference type="EMBL" id="JASPKY010000073">
    <property type="protein sequence ID" value="KAK9739572.1"/>
    <property type="molecule type" value="Genomic_DNA"/>
</dbReference>
<dbReference type="GO" id="GO:0005886">
    <property type="term" value="C:plasma membrane"/>
    <property type="evidence" value="ECO:0007669"/>
    <property type="project" value="TreeGrafter"/>
</dbReference>
<evidence type="ECO:0000313" key="11">
    <source>
        <dbReference type="EMBL" id="KAK9739572.1"/>
    </source>
</evidence>
<dbReference type="PRINTS" id="PR00237">
    <property type="entry name" value="GPCRRHODOPSN"/>
</dbReference>
<feature type="transmembrane region" description="Helical" evidence="9">
    <location>
        <begin position="75"/>
        <end position="95"/>
    </location>
</feature>
<name>A0AAW1LWI6_POPJA</name>
<evidence type="ECO:0000256" key="1">
    <source>
        <dbReference type="ARBA" id="ARBA00004141"/>
    </source>
</evidence>
<dbReference type="Pfam" id="PF00001">
    <property type="entry name" value="7tm_1"/>
    <property type="match status" value="1"/>
</dbReference>
<dbReference type="InterPro" id="IPR000276">
    <property type="entry name" value="GPCR_Rhodpsn"/>
</dbReference>
<dbReference type="Gene3D" id="1.20.1070.10">
    <property type="entry name" value="Rhodopsin 7-helix transmembrane proteins"/>
    <property type="match status" value="1"/>
</dbReference>
<protein>
    <submittedName>
        <fullName evidence="11">7 transmembrane receptor (Rhodopsin family)</fullName>
    </submittedName>
</protein>
<evidence type="ECO:0000256" key="9">
    <source>
        <dbReference type="SAM" id="Phobius"/>
    </source>
</evidence>
<evidence type="ECO:0000259" key="10">
    <source>
        <dbReference type="PROSITE" id="PS50262"/>
    </source>
</evidence>
<keyword evidence="5" id="KW-0297">G-protein coupled receptor</keyword>
<dbReference type="SUPFAM" id="SSF81321">
    <property type="entry name" value="Family A G protein-coupled receptor-like"/>
    <property type="match status" value="1"/>
</dbReference>
<comment type="caution">
    <text evidence="11">The sequence shown here is derived from an EMBL/GenBank/DDBJ whole genome shotgun (WGS) entry which is preliminary data.</text>
</comment>
<evidence type="ECO:0000313" key="12">
    <source>
        <dbReference type="Proteomes" id="UP001458880"/>
    </source>
</evidence>
<reference evidence="11 12" key="1">
    <citation type="journal article" date="2024" name="BMC Genomics">
        <title>De novo assembly and annotation of Popillia japonica's genome with initial clues to its potential as an invasive pest.</title>
        <authorList>
            <person name="Cucini C."/>
            <person name="Boschi S."/>
            <person name="Funari R."/>
            <person name="Cardaioli E."/>
            <person name="Iannotti N."/>
            <person name="Marturano G."/>
            <person name="Paoli F."/>
            <person name="Bruttini M."/>
            <person name="Carapelli A."/>
            <person name="Frati F."/>
            <person name="Nardi F."/>
        </authorList>
    </citation>
    <scope>NUCLEOTIDE SEQUENCE [LARGE SCALE GENOMIC DNA]</scope>
    <source>
        <strain evidence="11">DMR45628</strain>
    </source>
</reference>
<keyword evidence="8" id="KW-0807">Transducer</keyword>
<evidence type="ECO:0000256" key="7">
    <source>
        <dbReference type="ARBA" id="ARBA00023170"/>
    </source>
</evidence>
<evidence type="ECO:0000256" key="2">
    <source>
        <dbReference type="ARBA" id="ARBA00010663"/>
    </source>
</evidence>
<sequence>MAWNSSYVFGHDNVSGWGDRYFFTYYSEFGQRSVAAIASEVSVFLIILILSVFANVSIAVCVMRFPDMKTVTNSFVLNLAAADLLFAISIPAVAYSRLQPNWKLGDVACRLVPYVQVSIAH</sequence>
<comment type="subcellular location">
    <subcellularLocation>
        <location evidence="1">Membrane</location>
        <topology evidence="1">Multi-pass membrane protein</topology>
    </subcellularLocation>
</comment>
<dbReference type="PROSITE" id="PS50262">
    <property type="entry name" value="G_PROTEIN_RECEP_F1_2"/>
    <property type="match status" value="1"/>
</dbReference>
<feature type="transmembrane region" description="Helical" evidence="9">
    <location>
        <begin position="41"/>
        <end position="63"/>
    </location>
</feature>
<evidence type="ECO:0000256" key="3">
    <source>
        <dbReference type="ARBA" id="ARBA00022692"/>
    </source>
</evidence>
<keyword evidence="12" id="KW-1185">Reference proteome</keyword>
<dbReference type="AlphaFoldDB" id="A0AAW1LWI6"/>
<gene>
    <name evidence="11" type="ORF">QE152_g8898</name>
</gene>
<dbReference type="GO" id="GO:0004930">
    <property type="term" value="F:G protein-coupled receptor activity"/>
    <property type="evidence" value="ECO:0007669"/>
    <property type="project" value="UniProtKB-KW"/>
</dbReference>
<evidence type="ECO:0000256" key="5">
    <source>
        <dbReference type="ARBA" id="ARBA00023040"/>
    </source>
</evidence>
<keyword evidence="4 9" id="KW-1133">Transmembrane helix</keyword>
<dbReference type="Proteomes" id="UP001458880">
    <property type="component" value="Unassembled WGS sequence"/>
</dbReference>
<evidence type="ECO:0000256" key="6">
    <source>
        <dbReference type="ARBA" id="ARBA00023136"/>
    </source>
</evidence>
<accession>A0AAW1LWI6</accession>
<comment type="similarity">
    <text evidence="2">Belongs to the G-protein coupled receptor 1 family.</text>
</comment>
<proteinExistence type="inferred from homology"/>